<dbReference type="AlphaFoldDB" id="A0A6M5YRJ0"/>
<evidence type="ECO:0000313" key="3">
    <source>
        <dbReference type="Proteomes" id="UP000503447"/>
    </source>
</evidence>
<organism evidence="2 3">
    <name type="scientific">Frigoriglobus tundricola</name>
    <dbReference type="NCBI Taxonomy" id="2774151"/>
    <lineage>
        <taxon>Bacteria</taxon>
        <taxon>Pseudomonadati</taxon>
        <taxon>Planctomycetota</taxon>
        <taxon>Planctomycetia</taxon>
        <taxon>Gemmatales</taxon>
        <taxon>Gemmataceae</taxon>
        <taxon>Frigoriglobus</taxon>
    </lineage>
</organism>
<dbReference type="Proteomes" id="UP000503447">
    <property type="component" value="Chromosome"/>
</dbReference>
<gene>
    <name evidence="2" type="ORF">FTUN_3530</name>
</gene>
<evidence type="ECO:0000313" key="2">
    <source>
        <dbReference type="EMBL" id="QJW95976.1"/>
    </source>
</evidence>
<sequence>MIATCRPQSRASRPCSCSSRPVARKAGLHGRALVPRDLSPAKPGLTAVLLFLATCRPQSRASRPLQVSNVVKTKVVKLFAIQVFDFTTCDLMTFDCRT</sequence>
<feature type="region of interest" description="Disordered" evidence="1">
    <location>
        <begin position="1"/>
        <end position="21"/>
    </location>
</feature>
<keyword evidence="3" id="KW-1185">Reference proteome</keyword>
<reference evidence="3" key="1">
    <citation type="submission" date="2020-05" db="EMBL/GenBank/DDBJ databases">
        <title>Frigoriglobus tundricola gen. nov., sp. nov., a psychrotolerant cellulolytic planctomycete of the family Gemmataceae with two divergent copies of 16S rRNA gene.</title>
        <authorList>
            <person name="Kulichevskaya I.S."/>
            <person name="Ivanova A.A."/>
            <person name="Naumoff D.G."/>
            <person name="Beletsky A.V."/>
            <person name="Rijpstra W.I.C."/>
            <person name="Sinninghe Damste J.S."/>
            <person name="Mardanov A.V."/>
            <person name="Ravin N.V."/>
            <person name="Dedysh S.N."/>
        </authorList>
    </citation>
    <scope>NUCLEOTIDE SEQUENCE [LARGE SCALE GENOMIC DNA]</scope>
    <source>
        <strain evidence="3">PL17</strain>
    </source>
</reference>
<protein>
    <submittedName>
        <fullName evidence="2">Uncharacterized protein</fullName>
    </submittedName>
</protein>
<evidence type="ECO:0000256" key="1">
    <source>
        <dbReference type="SAM" id="MobiDB-lite"/>
    </source>
</evidence>
<accession>A0A6M5YRJ0</accession>
<dbReference type="EMBL" id="CP053452">
    <property type="protein sequence ID" value="QJW95976.1"/>
    <property type="molecule type" value="Genomic_DNA"/>
</dbReference>
<name>A0A6M5YRJ0_9BACT</name>
<dbReference type="KEGG" id="ftj:FTUN_3530"/>
<proteinExistence type="predicted"/>